<dbReference type="AlphaFoldDB" id="A0A4Y7Q4R2"/>
<evidence type="ECO:0000313" key="1">
    <source>
        <dbReference type="EMBL" id="TDL21810.1"/>
    </source>
</evidence>
<dbReference type="Proteomes" id="UP000294933">
    <property type="component" value="Unassembled WGS sequence"/>
</dbReference>
<name>A0A4Y7Q4R2_9AGAM</name>
<dbReference type="VEuPathDB" id="FungiDB:BD410DRAFT_789190"/>
<dbReference type="OrthoDB" id="2864141at2759"/>
<sequence>MTIRYAERNVQFSPIGPPVIQHSKPERPRRSSFHFSKVCKKYISRSVTLAWKNVTQTARKHERSSVLPEGFILINNYHSRRRSVFFGYI</sequence>
<evidence type="ECO:0000313" key="2">
    <source>
        <dbReference type="Proteomes" id="UP000294933"/>
    </source>
</evidence>
<keyword evidence="2" id="KW-1185">Reference proteome</keyword>
<proteinExistence type="predicted"/>
<protein>
    <submittedName>
        <fullName evidence="1">Uncharacterized protein</fullName>
    </submittedName>
</protein>
<organism evidence="1 2">
    <name type="scientific">Rickenella mellea</name>
    <dbReference type="NCBI Taxonomy" id="50990"/>
    <lineage>
        <taxon>Eukaryota</taxon>
        <taxon>Fungi</taxon>
        <taxon>Dikarya</taxon>
        <taxon>Basidiomycota</taxon>
        <taxon>Agaricomycotina</taxon>
        <taxon>Agaricomycetes</taxon>
        <taxon>Hymenochaetales</taxon>
        <taxon>Rickenellaceae</taxon>
        <taxon>Rickenella</taxon>
    </lineage>
</organism>
<accession>A0A4Y7Q4R2</accession>
<gene>
    <name evidence="1" type="ORF">BD410DRAFT_789190</name>
</gene>
<reference evidence="1 2" key="1">
    <citation type="submission" date="2018-06" db="EMBL/GenBank/DDBJ databases">
        <title>A transcriptomic atlas of mushroom development highlights an independent origin of complex multicellularity.</title>
        <authorList>
            <consortium name="DOE Joint Genome Institute"/>
            <person name="Krizsan K."/>
            <person name="Almasi E."/>
            <person name="Merenyi Z."/>
            <person name="Sahu N."/>
            <person name="Viragh M."/>
            <person name="Koszo T."/>
            <person name="Mondo S."/>
            <person name="Kiss B."/>
            <person name="Balint B."/>
            <person name="Kues U."/>
            <person name="Barry K."/>
            <person name="Hegedus J.C."/>
            <person name="Henrissat B."/>
            <person name="Johnson J."/>
            <person name="Lipzen A."/>
            <person name="Ohm R."/>
            <person name="Nagy I."/>
            <person name="Pangilinan J."/>
            <person name="Yan J."/>
            <person name="Xiong Y."/>
            <person name="Grigoriev I.V."/>
            <person name="Hibbett D.S."/>
            <person name="Nagy L.G."/>
        </authorList>
    </citation>
    <scope>NUCLEOTIDE SEQUENCE [LARGE SCALE GENOMIC DNA]</scope>
    <source>
        <strain evidence="1 2">SZMC22713</strain>
    </source>
</reference>
<dbReference type="EMBL" id="ML170178">
    <property type="protein sequence ID" value="TDL21810.1"/>
    <property type="molecule type" value="Genomic_DNA"/>
</dbReference>